<evidence type="ECO:0000313" key="2">
    <source>
        <dbReference type="Proteomes" id="UP000585474"/>
    </source>
</evidence>
<evidence type="ECO:0008006" key="3">
    <source>
        <dbReference type="Google" id="ProtNLM"/>
    </source>
</evidence>
<dbReference type="Gene3D" id="1.25.10.10">
    <property type="entry name" value="Leucine-rich Repeat Variant"/>
    <property type="match status" value="1"/>
</dbReference>
<dbReference type="InterPro" id="IPR016024">
    <property type="entry name" value="ARM-type_fold"/>
</dbReference>
<accession>A0A7J0FEF1</accession>
<gene>
    <name evidence="1" type="ORF">Acr_11g0012890</name>
</gene>
<name>A0A7J0FEF1_9ERIC</name>
<keyword evidence="2" id="KW-1185">Reference proteome</keyword>
<sequence>MDKALRKEMRADKWEKAISNLSTYATCAQGPVSYVNEKEAENAVTILRSLPRGHLVGSWAGEFVSSRICKFVEGSLLKKTDSYHLYQVHGMVSQYLNGKINESLQILLADSTPEGIALMSPWLLIFGKETTQKFTGERIEFFLCVLEEKLAVITSDAISQAHTAIISISDLEASRASFSSILGSKITKHISMGSKDLITASATVITSIFTKGDYCDYFPFLDTIGAVDKLASILENCHDPMIQTNVSTSLAKLAEFGSPSTVDKVLHSIPMNRLSVGSEISQNHAIITSKAFYELGSATENGSLQPGTLNFLPWQARLSLEKFVLSDRNVSFWPNGGPQIRDMILESLLIKPTLGAPTTGNPDNTMRSESAFLLMKLACSGGEPCVRKFLDYNIILDLVKMMQCNISDLQDSAYTALHQMLFGHGGIPILNRILQMGLVEKLVHSIDSQSEKTREVNVHCVLDVVELGNKACLERLLFFATGGEACKG</sequence>
<dbReference type="PANTHER" id="PTHR19851">
    <property type="entry name" value="OS02G0203500 PROTEIN"/>
    <property type="match status" value="1"/>
</dbReference>
<organism evidence="1 2">
    <name type="scientific">Actinidia rufa</name>
    <dbReference type="NCBI Taxonomy" id="165716"/>
    <lineage>
        <taxon>Eukaryota</taxon>
        <taxon>Viridiplantae</taxon>
        <taxon>Streptophyta</taxon>
        <taxon>Embryophyta</taxon>
        <taxon>Tracheophyta</taxon>
        <taxon>Spermatophyta</taxon>
        <taxon>Magnoliopsida</taxon>
        <taxon>eudicotyledons</taxon>
        <taxon>Gunneridae</taxon>
        <taxon>Pentapetalae</taxon>
        <taxon>asterids</taxon>
        <taxon>Ericales</taxon>
        <taxon>Actinidiaceae</taxon>
        <taxon>Actinidia</taxon>
    </lineage>
</organism>
<dbReference type="EMBL" id="BJWL01000011">
    <property type="protein sequence ID" value="GFY96983.1"/>
    <property type="molecule type" value="Genomic_DNA"/>
</dbReference>
<evidence type="ECO:0000313" key="1">
    <source>
        <dbReference type="EMBL" id="GFY96983.1"/>
    </source>
</evidence>
<protein>
    <recommendedName>
        <fullName evidence="3">ARM repeat superfamily protein</fullName>
    </recommendedName>
</protein>
<dbReference type="AlphaFoldDB" id="A0A7J0FEF1"/>
<dbReference type="OrthoDB" id="1357022at2759"/>
<comment type="caution">
    <text evidence="1">The sequence shown here is derived from an EMBL/GenBank/DDBJ whole genome shotgun (WGS) entry which is preliminary data.</text>
</comment>
<dbReference type="SUPFAM" id="SSF48371">
    <property type="entry name" value="ARM repeat"/>
    <property type="match status" value="1"/>
</dbReference>
<proteinExistence type="predicted"/>
<dbReference type="InterPro" id="IPR011989">
    <property type="entry name" value="ARM-like"/>
</dbReference>
<reference evidence="1 2" key="1">
    <citation type="submission" date="2019-07" db="EMBL/GenBank/DDBJ databases">
        <title>De Novo Assembly of kiwifruit Actinidia rufa.</title>
        <authorList>
            <person name="Sugita-Konishi S."/>
            <person name="Sato K."/>
            <person name="Mori E."/>
            <person name="Abe Y."/>
            <person name="Kisaki G."/>
            <person name="Hamano K."/>
            <person name="Suezawa K."/>
            <person name="Otani M."/>
            <person name="Fukuda T."/>
            <person name="Manabe T."/>
            <person name="Gomi K."/>
            <person name="Tabuchi M."/>
            <person name="Akimitsu K."/>
            <person name="Kataoka I."/>
        </authorList>
    </citation>
    <scope>NUCLEOTIDE SEQUENCE [LARGE SCALE GENOMIC DNA]</scope>
    <source>
        <strain evidence="2">cv. Fuchu</strain>
    </source>
</reference>
<dbReference type="PANTHER" id="PTHR19851:SF7">
    <property type="entry name" value="F-BOX DOMAIN-CONTAINING PROTEIN"/>
    <property type="match status" value="1"/>
</dbReference>
<dbReference type="Proteomes" id="UP000585474">
    <property type="component" value="Unassembled WGS sequence"/>
</dbReference>